<reference evidence="3" key="2">
    <citation type="submission" date="2018-04" db="EMBL/GenBank/DDBJ databases">
        <title>Leveraging single-cell genomics to expand the Fungal Tree of Life.</title>
        <authorList>
            <consortium name="DOE Joint Genome Institute"/>
            <person name="Ahrendt S.R."/>
            <person name="Quandt C.A."/>
            <person name="Ciobanu D."/>
            <person name="Clum A."/>
            <person name="Salamov A."/>
            <person name="Andreopoulos B."/>
            <person name="Cheng J.-F."/>
            <person name="Woyke T."/>
            <person name="Pelin A."/>
            <person name="Henrissat B."/>
            <person name="Benny G.L."/>
            <person name="Smith M.E."/>
            <person name="James T.Y."/>
            <person name="Grigoriev I.V."/>
        </authorList>
    </citation>
    <scope>NUCLEOTIDE SEQUENCE</scope>
    <source>
        <strain evidence="3">ATCC 52028</strain>
    </source>
</reference>
<evidence type="ECO:0000313" key="5">
    <source>
        <dbReference type="Proteomes" id="UP000274922"/>
    </source>
</evidence>
<organism evidence="2 4">
    <name type="scientific">Caulochytrium protostelioides</name>
    <dbReference type="NCBI Taxonomy" id="1555241"/>
    <lineage>
        <taxon>Eukaryota</taxon>
        <taxon>Fungi</taxon>
        <taxon>Fungi incertae sedis</taxon>
        <taxon>Chytridiomycota</taxon>
        <taxon>Chytridiomycota incertae sedis</taxon>
        <taxon>Chytridiomycetes</taxon>
        <taxon>Caulochytriales</taxon>
        <taxon>Caulochytriaceae</taxon>
        <taxon>Caulochytrium</taxon>
    </lineage>
</organism>
<evidence type="ECO:0000313" key="4">
    <source>
        <dbReference type="Proteomes" id="UP000268535"/>
    </source>
</evidence>
<accession>A0A4P9X0I4</accession>
<name>A0A4P9X0I4_9FUNG</name>
<feature type="chain" id="PRO_5036356813" evidence="1">
    <location>
        <begin position="29"/>
        <end position="189"/>
    </location>
</feature>
<gene>
    <name evidence="2" type="ORF">CAUPRSCDRAFT_10232</name>
    <name evidence="3" type="ORF">CXG81DRAFT_25196</name>
</gene>
<evidence type="ECO:0000256" key="1">
    <source>
        <dbReference type="SAM" id="SignalP"/>
    </source>
</evidence>
<proteinExistence type="predicted"/>
<dbReference type="Proteomes" id="UP000268535">
    <property type="component" value="Unassembled WGS sequence"/>
</dbReference>
<reference evidence="2" key="3">
    <citation type="submission" date="2018-08" db="EMBL/GenBank/DDBJ databases">
        <title>Leveraging single-cell genomics to expand the Fungal Tree of Life.</title>
        <authorList>
            <consortium name="DOE Joint Genome Institute"/>
            <person name="Ahrendt S.R."/>
            <person name="Quandt C.A."/>
            <person name="Ciobanu D."/>
            <person name="Clum A."/>
            <person name="Salamov A."/>
            <person name="Andreopoulos B."/>
            <person name="Cheng J.-F."/>
            <person name="Woyke T."/>
            <person name="Pelin A."/>
            <person name="Henrissat B."/>
            <person name="Reynolds N."/>
            <person name="Benny G.L."/>
            <person name="Smith M.E."/>
            <person name="James T.Y."/>
            <person name="Grigoriev I.V."/>
        </authorList>
    </citation>
    <scope>NUCLEOTIDE SEQUENCE</scope>
    <source>
        <strain evidence="2">ATCC 52028</strain>
    </source>
</reference>
<feature type="signal peptide" evidence="1">
    <location>
        <begin position="1"/>
        <end position="28"/>
    </location>
</feature>
<dbReference type="EMBL" id="ML014150">
    <property type="protein sequence ID" value="RKP02182.1"/>
    <property type="molecule type" value="Genomic_DNA"/>
</dbReference>
<reference evidence="4 5" key="1">
    <citation type="journal article" date="2018" name="Nat. Microbiol.">
        <title>Leveraging single-cell genomics to expand the fungal tree of life.</title>
        <authorList>
            <person name="Ahrendt S.R."/>
            <person name="Quandt C.A."/>
            <person name="Ciobanu D."/>
            <person name="Clum A."/>
            <person name="Salamov A."/>
            <person name="Andreopoulos B."/>
            <person name="Cheng J.F."/>
            <person name="Woyke T."/>
            <person name="Pelin A."/>
            <person name="Henrissat B."/>
            <person name="Reynolds N.K."/>
            <person name="Benny G.L."/>
            <person name="Smith M.E."/>
            <person name="James T.Y."/>
            <person name="Grigoriev I.V."/>
        </authorList>
    </citation>
    <scope>NUCLEOTIDE SEQUENCE [LARGE SCALE GENOMIC DNA]</scope>
    <source>
        <strain evidence="4 5">ATCC 52028</strain>
    </source>
</reference>
<keyword evidence="5" id="KW-1185">Reference proteome</keyword>
<dbReference type="EMBL" id="ML009112">
    <property type="protein sequence ID" value="RKO98148.1"/>
    <property type="molecule type" value="Genomic_DNA"/>
</dbReference>
<evidence type="ECO:0000313" key="2">
    <source>
        <dbReference type="EMBL" id="RKO98148.1"/>
    </source>
</evidence>
<dbReference type="Proteomes" id="UP000274922">
    <property type="component" value="Unassembled WGS sequence"/>
</dbReference>
<keyword evidence="1" id="KW-0732">Signal</keyword>
<sequence>MAPQRRLAPQLLLAWLCAALLLALPAAAGIISSPVIKTDAERLRTAFNAVPEPATFVSSRITDLMAATSSQSMDADAIEFLLTSLVGGMPNEAKYADLTRVAKTMQADLAFAISGAGGISTTAATPTDTSQQTAVPLVATASPTQTSDSASGEGSNHQKSAAATVGAFLARPGLMITSAVMLVVGTWLI</sequence>
<protein>
    <submittedName>
        <fullName evidence="2">Uncharacterized protein</fullName>
    </submittedName>
</protein>
<evidence type="ECO:0000313" key="3">
    <source>
        <dbReference type="EMBL" id="RKP02182.1"/>
    </source>
</evidence>
<dbReference type="AlphaFoldDB" id="A0A4P9X0I4"/>